<evidence type="ECO:0000313" key="2">
    <source>
        <dbReference type="EMBL" id="MFC5915041.1"/>
    </source>
</evidence>
<sequence length="315" mass="33157">MSEWGSFIDETPSGQSPPPPPDHPPPGAGTGDDGWGSFVDDAPAAGAAPPPPSAAPFPPSPSAAPRTYGVPAPSPEVAASLLTAGETLWARVAGAEAVLGSGCRVAVVRGEDGDGAADGFDGWRPVRVVDPAALTVRLVPLALAEPPVGTATPVSELYADPEPYTAPAPERAGVFPVGQGPDLDALLHRVQEEERDRVRAEVEAAARRAERELAEAKAAARERAEAAERRAAQREQRAQEAARRAQEYAEQQIAAARDEVAQAVRQWQERAQWAEAETVRLSGELTKAEQAGVLRHVLDRRRRAGGRDQGGRSGT</sequence>
<evidence type="ECO:0000313" key="3">
    <source>
        <dbReference type="Proteomes" id="UP001596200"/>
    </source>
</evidence>
<proteinExistence type="predicted"/>
<feature type="compositionally biased region" description="Basic and acidic residues" evidence="1">
    <location>
        <begin position="305"/>
        <end position="315"/>
    </location>
</feature>
<keyword evidence="3" id="KW-1185">Reference proteome</keyword>
<feature type="region of interest" description="Disordered" evidence="1">
    <location>
        <begin position="1"/>
        <end position="69"/>
    </location>
</feature>
<accession>A0ABW1GMB3</accession>
<dbReference type="RefSeq" id="WP_344514637.1">
    <property type="nucleotide sequence ID" value="NZ_BAAATU010000030.1"/>
</dbReference>
<feature type="compositionally biased region" description="Pro residues" evidence="1">
    <location>
        <begin position="15"/>
        <end position="27"/>
    </location>
</feature>
<dbReference type="EMBL" id="JBHSPU010000015">
    <property type="protein sequence ID" value="MFC5915041.1"/>
    <property type="molecule type" value="Genomic_DNA"/>
</dbReference>
<feature type="region of interest" description="Disordered" evidence="1">
    <location>
        <begin position="219"/>
        <end position="252"/>
    </location>
</feature>
<feature type="region of interest" description="Disordered" evidence="1">
    <location>
        <begin position="292"/>
        <end position="315"/>
    </location>
</feature>
<gene>
    <name evidence="2" type="ORF">ACFP1B_16680</name>
</gene>
<organism evidence="2 3">
    <name type="scientific">Streptomyces pulveraceus</name>
    <dbReference type="NCBI Taxonomy" id="68258"/>
    <lineage>
        <taxon>Bacteria</taxon>
        <taxon>Bacillati</taxon>
        <taxon>Actinomycetota</taxon>
        <taxon>Actinomycetes</taxon>
        <taxon>Kitasatosporales</taxon>
        <taxon>Streptomycetaceae</taxon>
        <taxon>Streptomyces</taxon>
    </lineage>
</organism>
<protein>
    <submittedName>
        <fullName evidence="2">Uncharacterized protein</fullName>
    </submittedName>
</protein>
<comment type="caution">
    <text evidence="2">The sequence shown here is derived from an EMBL/GenBank/DDBJ whole genome shotgun (WGS) entry which is preliminary data.</text>
</comment>
<feature type="compositionally biased region" description="Pro residues" evidence="1">
    <location>
        <begin position="48"/>
        <end position="62"/>
    </location>
</feature>
<feature type="compositionally biased region" description="Basic and acidic residues" evidence="1">
    <location>
        <begin position="219"/>
        <end position="247"/>
    </location>
</feature>
<name>A0ABW1GMB3_9ACTN</name>
<evidence type="ECO:0000256" key="1">
    <source>
        <dbReference type="SAM" id="MobiDB-lite"/>
    </source>
</evidence>
<reference evidence="3" key="1">
    <citation type="journal article" date="2019" name="Int. J. Syst. Evol. Microbiol.">
        <title>The Global Catalogue of Microorganisms (GCM) 10K type strain sequencing project: providing services to taxonomists for standard genome sequencing and annotation.</title>
        <authorList>
            <consortium name="The Broad Institute Genomics Platform"/>
            <consortium name="The Broad Institute Genome Sequencing Center for Infectious Disease"/>
            <person name="Wu L."/>
            <person name="Ma J."/>
        </authorList>
    </citation>
    <scope>NUCLEOTIDE SEQUENCE [LARGE SCALE GENOMIC DNA]</scope>
    <source>
        <strain evidence="3">JCM 4147</strain>
    </source>
</reference>
<dbReference type="Proteomes" id="UP001596200">
    <property type="component" value="Unassembled WGS sequence"/>
</dbReference>